<evidence type="ECO:0000256" key="1">
    <source>
        <dbReference type="SAM" id="MobiDB-lite"/>
    </source>
</evidence>
<name>A0A8T2NEY6_9TELE</name>
<dbReference type="SUPFAM" id="SSF47986">
    <property type="entry name" value="DEATH domain"/>
    <property type="match status" value="1"/>
</dbReference>
<dbReference type="Gene3D" id="1.10.533.10">
    <property type="entry name" value="Death Domain, Fas"/>
    <property type="match status" value="1"/>
</dbReference>
<feature type="compositionally biased region" description="Basic residues" evidence="1">
    <location>
        <begin position="355"/>
        <end position="370"/>
    </location>
</feature>
<feature type="non-terminal residue" evidence="3">
    <location>
        <position position="370"/>
    </location>
</feature>
<comment type="caution">
    <text evidence="3">The sequence shown here is derived from an EMBL/GenBank/DDBJ whole genome shotgun (WGS) entry which is preliminary data.</text>
</comment>
<accession>A0A8T2NEY6</accession>
<dbReference type="InterPro" id="IPR011029">
    <property type="entry name" value="DEATH-like_dom_sf"/>
</dbReference>
<dbReference type="SMART" id="SM01289">
    <property type="entry name" value="PYRIN"/>
    <property type="match status" value="1"/>
</dbReference>
<proteinExistence type="predicted"/>
<feature type="region of interest" description="Disordered" evidence="1">
    <location>
        <begin position="151"/>
        <end position="188"/>
    </location>
</feature>
<dbReference type="Proteomes" id="UP000824540">
    <property type="component" value="Unassembled WGS sequence"/>
</dbReference>
<feature type="region of interest" description="Disordered" evidence="1">
    <location>
        <begin position="247"/>
        <end position="370"/>
    </location>
</feature>
<evidence type="ECO:0000259" key="2">
    <source>
        <dbReference type="PROSITE" id="PS50824"/>
    </source>
</evidence>
<dbReference type="AlphaFoldDB" id="A0A8T2NEY6"/>
<feature type="domain" description="Pyrin" evidence="2">
    <location>
        <begin position="1"/>
        <end position="80"/>
    </location>
</feature>
<sequence>SLQRTLMKLEKEDLKQFHSRLSQYYPECTESLLDDLEALHMVEKMLETCGSERSEEITVHILRNMKQKDPTNSLERDKQHSKTFLIAFGLDAPLKESSSSIGVTLSEKDSRGVYVNDFAGHRSSDALSFHLGDPAPTNSQLPTRASSLRLSTNQTQEPFQVPENPSSRPSSFRSKPPPDYEDTMSRLARQSRVLRSVSLQGPASAMDISYDDSQSHYMEMKSCTISAFSTGLEESIYDTPRYSHGLVGHASTAQSPPPFGGLKHSRFNSDPSGYPRPKTFPAQKDFDLETYINHPRGPHQDGRQEPETCTQNPRELDQDGTEELVRQPQRPAANSRPQSFTHQTSEKTAPSGQKHSLKSSVRSKQRPVDI</sequence>
<feature type="compositionally biased region" description="Polar residues" evidence="1">
    <location>
        <begin position="335"/>
        <end position="354"/>
    </location>
</feature>
<gene>
    <name evidence="3" type="ORF">JZ751_025612</name>
</gene>
<keyword evidence="4" id="KW-1185">Reference proteome</keyword>
<dbReference type="PROSITE" id="PS50824">
    <property type="entry name" value="DAPIN"/>
    <property type="match status" value="1"/>
</dbReference>
<dbReference type="OrthoDB" id="10329059at2759"/>
<dbReference type="InterPro" id="IPR004020">
    <property type="entry name" value="DAPIN"/>
</dbReference>
<evidence type="ECO:0000313" key="3">
    <source>
        <dbReference type="EMBL" id="KAG9338554.1"/>
    </source>
</evidence>
<organism evidence="3 4">
    <name type="scientific">Albula glossodonta</name>
    <name type="common">roundjaw bonefish</name>
    <dbReference type="NCBI Taxonomy" id="121402"/>
    <lineage>
        <taxon>Eukaryota</taxon>
        <taxon>Metazoa</taxon>
        <taxon>Chordata</taxon>
        <taxon>Craniata</taxon>
        <taxon>Vertebrata</taxon>
        <taxon>Euteleostomi</taxon>
        <taxon>Actinopterygii</taxon>
        <taxon>Neopterygii</taxon>
        <taxon>Teleostei</taxon>
        <taxon>Albuliformes</taxon>
        <taxon>Albulidae</taxon>
        <taxon>Albula</taxon>
    </lineage>
</organism>
<reference evidence="3" key="1">
    <citation type="thesis" date="2021" institute="BYU ScholarsArchive" country="Provo, UT, USA">
        <title>Applications of and Algorithms for Genome Assembly and Genomic Analyses with an Emphasis on Marine Teleosts.</title>
        <authorList>
            <person name="Pickett B.D."/>
        </authorList>
    </citation>
    <scope>NUCLEOTIDE SEQUENCE</scope>
    <source>
        <strain evidence="3">HI-2016</strain>
    </source>
</reference>
<dbReference type="Pfam" id="PF02758">
    <property type="entry name" value="PYRIN"/>
    <property type="match status" value="1"/>
</dbReference>
<feature type="compositionally biased region" description="Low complexity" evidence="1">
    <location>
        <begin position="165"/>
        <end position="174"/>
    </location>
</feature>
<protein>
    <recommendedName>
        <fullName evidence="2">Pyrin domain-containing protein</fullName>
    </recommendedName>
</protein>
<evidence type="ECO:0000313" key="4">
    <source>
        <dbReference type="Proteomes" id="UP000824540"/>
    </source>
</evidence>
<dbReference type="EMBL" id="JAFBMS010000065">
    <property type="protein sequence ID" value="KAG9338554.1"/>
    <property type="molecule type" value="Genomic_DNA"/>
</dbReference>